<feature type="non-terminal residue" evidence="2">
    <location>
        <position position="150"/>
    </location>
</feature>
<evidence type="ECO:0000256" key="1">
    <source>
        <dbReference type="SAM" id="MobiDB-lite"/>
    </source>
</evidence>
<keyword evidence="3" id="KW-1185">Reference proteome</keyword>
<proteinExistence type="predicted"/>
<accession>A0AA39PVG1</accession>
<feature type="region of interest" description="Disordered" evidence="1">
    <location>
        <begin position="78"/>
        <end position="105"/>
    </location>
</feature>
<dbReference type="AlphaFoldDB" id="A0AA39PVG1"/>
<organism evidence="2 3">
    <name type="scientific">Armillaria novae-zelandiae</name>
    <dbReference type="NCBI Taxonomy" id="153914"/>
    <lineage>
        <taxon>Eukaryota</taxon>
        <taxon>Fungi</taxon>
        <taxon>Dikarya</taxon>
        <taxon>Basidiomycota</taxon>
        <taxon>Agaricomycotina</taxon>
        <taxon>Agaricomycetes</taxon>
        <taxon>Agaricomycetidae</taxon>
        <taxon>Agaricales</taxon>
        <taxon>Marasmiineae</taxon>
        <taxon>Physalacriaceae</taxon>
        <taxon>Armillaria</taxon>
    </lineage>
</organism>
<sequence length="150" mass="16401">NLTQHLRKRKTDRRSIPFFKSCTVLIHRNDTRTLRGLTLLHSEHSSWSGCIQRLEDSGIDGAVVAEFKAFIQAGCMGEIREDSPPSTPSSVSSQEENEKPSNTCGPRCGVGSSGLLKESLVVGGQNCRVMTTECSLCAQFLQSHAVIVHD</sequence>
<gene>
    <name evidence="2" type="ORF">IW261DRAFT_1431750</name>
</gene>
<dbReference type="Proteomes" id="UP001175227">
    <property type="component" value="Unassembled WGS sequence"/>
</dbReference>
<evidence type="ECO:0000313" key="3">
    <source>
        <dbReference type="Proteomes" id="UP001175227"/>
    </source>
</evidence>
<protein>
    <submittedName>
        <fullName evidence="2">Uncharacterized protein</fullName>
    </submittedName>
</protein>
<reference evidence="2" key="1">
    <citation type="submission" date="2023-06" db="EMBL/GenBank/DDBJ databases">
        <authorList>
            <consortium name="Lawrence Berkeley National Laboratory"/>
            <person name="Ahrendt S."/>
            <person name="Sahu N."/>
            <person name="Indic B."/>
            <person name="Wong-Bajracharya J."/>
            <person name="Merenyi Z."/>
            <person name="Ke H.-M."/>
            <person name="Monk M."/>
            <person name="Kocsube S."/>
            <person name="Drula E."/>
            <person name="Lipzen A."/>
            <person name="Balint B."/>
            <person name="Henrissat B."/>
            <person name="Andreopoulos B."/>
            <person name="Martin F.M."/>
            <person name="Harder C.B."/>
            <person name="Rigling D."/>
            <person name="Ford K.L."/>
            <person name="Foster G.D."/>
            <person name="Pangilinan J."/>
            <person name="Papanicolaou A."/>
            <person name="Barry K."/>
            <person name="LaButti K."/>
            <person name="Viragh M."/>
            <person name="Koriabine M."/>
            <person name="Yan M."/>
            <person name="Riley R."/>
            <person name="Champramary S."/>
            <person name="Plett K.L."/>
            <person name="Tsai I.J."/>
            <person name="Slot J."/>
            <person name="Sipos G."/>
            <person name="Plett J."/>
            <person name="Nagy L.G."/>
            <person name="Grigoriev I.V."/>
        </authorList>
    </citation>
    <scope>NUCLEOTIDE SEQUENCE</scope>
    <source>
        <strain evidence="2">ICMP 16352</strain>
    </source>
</reference>
<evidence type="ECO:0000313" key="2">
    <source>
        <dbReference type="EMBL" id="KAK0490369.1"/>
    </source>
</evidence>
<comment type="caution">
    <text evidence="2">The sequence shown here is derived from an EMBL/GenBank/DDBJ whole genome shotgun (WGS) entry which is preliminary data.</text>
</comment>
<dbReference type="EMBL" id="JAUEPR010000001">
    <property type="protein sequence ID" value="KAK0490369.1"/>
    <property type="molecule type" value="Genomic_DNA"/>
</dbReference>
<name>A0AA39PVG1_9AGAR</name>